<accession>A0AAW2H368</accession>
<dbReference type="Proteomes" id="UP001430953">
    <property type="component" value="Unassembled WGS sequence"/>
</dbReference>
<evidence type="ECO:0000313" key="3">
    <source>
        <dbReference type="Proteomes" id="UP001430953"/>
    </source>
</evidence>
<keyword evidence="3" id="KW-1185">Reference proteome</keyword>
<protein>
    <submittedName>
        <fullName evidence="2">Uncharacterized protein</fullName>
    </submittedName>
</protein>
<evidence type="ECO:0000313" key="2">
    <source>
        <dbReference type="EMBL" id="KAL0133843.1"/>
    </source>
</evidence>
<evidence type="ECO:0000256" key="1">
    <source>
        <dbReference type="SAM" id="MobiDB-lite"/>
    </source>
</evidence>
<gene>
    <name evidence="2" type="ORF">PUN28_001055</name>
</gene>
<reference evidence="2 3" key="1">
    <citation type="submission" date="2023-03" db="EMBL/GenBank/DDBJ databases">
        <title>High recombination rates correlate with genetic variation in Cardiocondyla obscurior ants.</title>
        <authorList>
            <person name="Errbii M."/>
        </authorList>
    </citation>
    <scope>NUCLEOTIDE SEQUENCE [LARGE SCALE GENOMIC DNA]</scope>
    <source>
        <strain evidence="2">Alpha-2009</strain>
        <tissue evidence="2">Whole body</tissue>
    </source>
</reference>
<organism evidence="2 3">
    <name type="scientific">Cardiocondyla obscurior</name>
    <dbReference type="NCBI Taxonomy" id="286306"/>
    <lineage>
        <taxon>Eukaryota</taxon>
        <taxon>Metazoa</taxon>
        <taxon>Ecdysozoa</taxon>
        <taxon>Arthropoda</taxon>
        <taxon>Hexapoda</taxon>
        <taxon>Insecta</taxon>
        <taxon>Pterygota</taxon>
        <taxon>Neoptera</taxon>
        <taxon>Endopterygota</taxon>
        <taxon>Hymenoptera</taxon>
        <taxon>Apocrita</taxon>
        <taxon>Aculeata</taxon>
        <taxon>Formicoidea</taxon>
        <taxon>Formicidae</taxon>
        <taxon>Myrmicinae</taxon>
        <taxon>Cardiocondyla</taxon>
    </lineage>
</organism>
<proteinExistence type="predicted"/>
<feature type="region of interest" description="Disordered" evidence="1">
    <location>
        <begin position="106"/>
        <end position="131"/>
    </location>
</feature>
<dbReference type="AlphaFoldDB" id="A0AAW2H368"/>
<name>A0AAW2H368_9HYME</name>
<sequence length="168" mass="18878">MQHAADAGIREDSGEKRRVHNAAAFLCRNCFGFAQLSASRMRRRYITVVSARHPVAGGAPRSDPRQRDYFSIRVGILNKLPLARLYPCKTVSDYAPVLRPPLKAPSTRRLESLPPADSAVVSGSEERTRRNPTFTLTRHVARERLRTPGGVLRPPASCRRIGRPRLWQ</sequence>
<dbReference type="EMBL" id="JADYXP020000001">
    <property type="protein sequence ID" value="KAL0133843.1"/>
    <property type="molecule type" value="Genomic_DNA"/>
</dbReference>
<comment type="caution">
    <text evidence="2">The sequence shown here is derived from an EMBL/GenBank/DDBJ whole genome shotgun (WGS) entry which is preliminary data.</text>
</comment>